<keyword evidence="2" id="KW-1185">Reference proteome</keyword>
<reference evidence="1 2" key="1">
    <citation type="submission" date="2018-05" db="EMBL/GenBank/DDBJ databases">
        <title>Annotation of the Mycoplasma phocidae genome.</title>
        <authorList>
            <person name="Brown D.R."/>
            <person name="Kutish G.F."/>
            <person name="Frasca S.Jr."/>
        </authorList>
    </citation>
    <scope>NUCLEOTIDE SEQUENCE [LARGE SCALE GENOMIC DNA]</scope>
    <source>
        <strain evidence="1 2">105</strain>
    </source>
</reference>
<dbReference type="AlphaFoldDB" id="A0A2Z5IQQ7"/>
<dbReference type="EMBL" id="CP029295">
    <property type="protein sequence ID" value="AXE60516.1"/>
    <property type="molecule type" value="Genomic_DNA"/>
</dbReference>
<proteinExistence type="predicted"/>
<evidence type="ECO:0000313" key="2">
    <source>
        <dbReference type="Proteomes" id="UP000252477"/>
    </source>
</evidence>
<organism evidence="1 2">
    <name type="scientific">[Mycoplasma] phocae</name>
    <dbReference type="NCBI Taxonomy" id="142651"/>
    <lineage>
        <taxon>Bacteria</taxon>
        <taxon>Bacillati</taxon>
        <taxon>Mycoplasmatota</taxon>
        <taxon>Mycoplasmoidales</taxon>
        <taxon>Metamycoplasmataceae</taxon>
        <taxon>Metamycoplasma</taxon>
    </lineage>
</organism>
<dbReference type="Proteomes" id="UP000252477">
    <property type="component" value="Chromosome"/>
</dbReference>
<name>A0A2Z5IQQ7_9BACT</name>
<gene>
    <name evidence="1" type="ORF">DA803_00165</name>
</gene>
<dbReference type="RefSeq" id="WP_114190636.1">
    <property type="nucleotide sequence ID" value="NZ_CP029295.1"/>
</dbReference>
<sequence>MNKIFQEKNRILKEFAHLCHENSIWYSMDNLSLLSIYSNEDWNGQTDHHDVMMSFESYEKLKALAPHRLIDSTMHSEYYSPQNKFVDDNQDLYKEQPFININLIIPTKVKNIKKYISHCTKMRSSVAYFSSWTETNITKFSNKIKMAKFLKLFFKPINYKDIANILYSEDYEGFIVTENPITKKAIRKWLANLSFDVQKETINDIEVYTINEYDQYLKNLYGIEYRNLRANSLPYFHKNIIEMAYEEEQSEDN</sequence>
<evidence type="ECO:0008006" key="3">
    <source>
        <dbReference type="Google" id="ProtNLM"/>
    </source>
</evidence>
<protein>
    <recommendedName>
        <fullName evidence="3">LicD family protein</fullName>
    </recommendedName>
</protein>
<evidence type="ECO:0000313" key="1">
    <source>
        <dbReference type="EMBL" id="AXE60516.1"/>
    </source>
</evidence>
<dbReference type="OrthoDB" id="401364at2"/>
<dbReference type="KEGG" id="mpho:DA803_00165"/>
<accession>A0A2Z5IQQ7</accession>